<dbReference type="Pfam" id="PF14344">
    <property type="entry name" value="DUF4397"/>
    <property type="match status" value="1"/>
</dbReference>
<proteinExistence type="predicted"/>
<evidence type="ECO:0000256" key="1">
    <source>
        <dbReference type="SAM" id="SignalP"/>
    </source>
</evidence>
<feature type="chain" id="PRO_5026919852" evidence="1">
    <location>
        <begin position="24"/>
        <end position="256"/>
    </location>
</feature>
<sequence length="256" mass="26365">MNTFRSIAMLLCAVALTACEKNAVQDITGTLPGARVKFFNFGVSAPSVNFYANDSKVTAITSATGIEAVTGVASGGVGSGGFYSAIQPGAYTFTGKISAAVDKDLVISRATATLADGKAYSFYISGIYDATAKTAEGFVLEDAFVDTLDYTVAYVRFVNAISNASPMTLYAKNSTTGVELPVGGAVAYKAGGAFTALPGAVYDLSTRYAGSTTNVITRTAVSFSAGKVYTIGARGDITVVSTTLATRPQLDNTANR</sequence>
<reference evidence="3 4" key="1">
    <citation type="submission" date="2020-05" db="EMBL/GenBank/DDBJ databases">
        <title>Complete genome sequence of Gemmatimonas greenlandica TET16.</title>
        <authorList>
            <person name="Zeng Y."/>
        </authorList>
    </citation>
    <scope>NUCLEOTIDE SEQUENCE [LARGE SCALE GENOMIC DNA]</scope>
    <source>
        <strain evidence="3 4">TET16</strain>
    </source>
</reference>
<dbReference type="InterPro" id="IPR025510">
    <property type="entry name" value="DUF4397"/>
</dbReference>
<dbReference type="AlphaFoldDB" id="A0A6M4IM55"/>
<evidence type="ECO:0000313" key="3">
    <source>
        <dbReference type="EMBL" id="QJR35773.1"/>
    </source>
</evidence>
<dbReference type="Proteomes" id="UP000500938">
    <property type="component" value="Chromosome"/>
</dbReference>
<accession>A0A6M4IM55</accession>
<dbReference type="EMBL" id="CP053085">
    <property type="protein sequence ID" value="QJR35773.1"/>
    <property type="molecule type" value="Genomic_DNA"/>
</dbReference>
<organism evidence="3 4">
    <name type="scientific">Gemmatimonas groenlandica</name>
    <dbReference type="NCBI Taxonomy" id="2732249"/>
    <lineage>
        <taxon>Bacteria</taxon>
        <taxon>Pseudomonadati</taxon>
        <taxon>Gemmatimonadota</taxon>
        <taxon>Gemmatimonadia</taxon>
        <taxon>Gemmatimonadales</taxon>
        <taxon>Gemmatimonadaceae</taxon>
        <taxon>Gemmatimonas</taxon>
    </lineage>
</organism>
<feature type="domain" description="DUF4397" evidence="2">
    <location>
        <begin position="153"/>
        <end position="247"/>
    </location>
</feature>
<protein>
    <submittedName>
        <fullName evidence="3">DUF4397 domain-containing protein</fullName>
    </submittedName>
</protein>
<gene>
    <name evidence="3" type="ORF">HKW67_09740</name>
</gene>
<dbReference type="KEGG" id="ggr:HKW67_09740"/>
<evidence type="ECO:0000259" key="2">
    <source>
        <dbReference type="Pfam" id="PF14344"/>
    </source>
</evidence>
<name>A0A6M4IM55_9BACT</name>
<keyword evidence="4" id="KW-1185">Reference proteome</keyword>
<evidence type="ECO:0000313" key="4">
    <source>
        <dbReference type="Proteomes" id="UP000500938"/>
    </source>
</evidence>
<dbReference type="RefSeq" id="WP_171225203.1">
    <property type="nucleotide sequence ID" value="NZ_CP053085.1"/>
</dbReference>
<feature type="signal peptide" evidence="1">
    <location>
        <begin position="1"/>
        <end position="23"/>
    </location>
</feature>
<keyword evidence="1" id="KW-0732">Signal</keyword>
<dbReference type="PROSITE" id="PS51257">
    <property type="entry name" value="PROKAR_LIPOPROTEIN"/>
    <property type="match status" value="1"/>
</dbReference>